<reference evidence="3" key="1">
    <citation type="journal article" date="2018" name="Nat. Microbiol.">
        <title>Leveraging single-cell genomics to expand the fungal tree of life.</title>
        <authorList>
            <person name="Ahrendt S.R."/>
            <person name="Quandt C.A."/>
            <person name="Ciobanu D."/>
            <person name="Clum A."/>
            <person name="Salamov A."/>
            <person name="Andreopoulos B."/>
            <person name="Cheng J.F."/>
            <person name="Woyke T."/>
            <person name="Pelin A."/>
            <person name="Henrissat B."/>
            <person name="Reynolds N.K."/>
            <person name="Benny G.L."/>
            <person name="Smith M.E."/>
            <person name="James T.Y."/>
            <person name="Grigoriev I.V."/>
        </authorList>
    </citation>
    <scope>NUCLEOTIDE SEQUENCE [LARGE SCALE GENOMIC DNA]</scope>
</reference>
<name>A0A4P9W6T9_9FUNG</name>
<proteinExistence type="predicted"/>
<evidence type="ECO:0000313" key="3">
    <source>
        <dbReference type="Proteomes" id="UP000269721"/>
    </source>
</evidence>
<keyword evidence="3" id="KW-1185">Reference proteome</keyword>
<evidence type="ECO:0000313" key="2">
    <source>
        <dbReference type="EMBL" id="RKO88054.1"/>
    </source>
</evidence>
<gene>
    <name evidence="2" type="ORF">BDK51DRAFT_39063</name>
</gene>
<dbReference type="EMBL" id="KZ996972">
    <property type="protein sequence ID" value="RKO88054.1"/>
    <property type="molecule type" value="Genomic_DNA"/>
</dbReference>
<feature type="signal peptide" evidence="1">
    <location>
        <begin position="1"/>
        <end position="27"/>
    </location>
</feature>
<organism evidence="2 3">
    <name type="scientific">Blyttiomyces helicus</name>
    <dbReference type="NCBI Taxonomy" id="388810"/>
    <lineage>
        <taxon>Eukaryota</taxon>
        <taxon>Fungi</taxon>
        <taxon>Fungi incertae sedis</taxon>
        <taxon>Chytridiomycota</taxon>
        <taxon>Chytridiomycota incertae sedis</taxon>
        <taxon>Chytridiomycetes</taxon>
        <taxon>Chytridiomycetes incertae sedis</taxon>
        <taxon>Blyttiomyces</taxon>
    </lineage>
</organism>
<protein>
    <submittedName>
        <fullName evidence="2">Uncharacterized protein</fullName>
    </submittedName>
</protein>
<sequence length="272" mass="28485">MSGGSICTESKWLVAVLWALPPTSSTSKPTPQHRRTPTLPVKAATVGRVEELAKTLREGSPGGYVARAVLRVGQPGRAGGAFKFREDVVILVSTVQQVTAVDEVVDGADELIEEVDIASAGFCSHGCKDGLLDVGVRGAVFVGKGRVSRAVGGLAVEQNVDEPFETDVGELMDRGKDTGGKSLAPGAKWGTLRSGDHERRITKQSGSSHHLYLLRGKPGPAEICQDGCCGRILILSVGVERLEPSGRGGGFQQVSALAMDTFSTVPKPASEA</sequence>
<accession>A0A4P9W6T9</accession>
<keyword evidence="1" id="KW-0732">Signal</keyword>
<feature type="chain" id="PRO_5020205950" evidence="1">
    <location>
        <begin position="28"/>
        <end position="272"/>
    </location>
</feature>
<evidence type="ECO:0000256" key="1">
    <source>
        <dbReference type="SAM" id="SignalP"/>
    </source>
</evidence>
<dbReference type="AlphaFoldDB" id="A0A4P9W6T9"/>
<dbReference type="Proteomes" id="UP000269721">
    <property type="component" value="Unassembled WGS sequence"/>
</dbReference>